<accession>A0AC34RID0</accession>
<protein>
    <submittedName>
        <fullName evidence="2">SCP domain-containing protein</fullName>
    </submittedName>
</protein>
<organism evidence="1 2">
    <name type="scientific">Panagrolaimus sp. JU765</name>
    <dbReference type="NCBI Taxonomy" id="591449"/>
    <lineage>
        <taxon>Eukaryota</taxon>
        <taxon>Metazoa</taxon>
        <taxon>Ecdysozoa</taxon>
        <taxon>Nematoda</taxon>
        <taxon>Chromadorea</taxon>
        <taxon>Rhabditida</taxon>
        <taxon>Tylenchina</taxon>
        <taxon>Panagrolaimomorpha</taxon>
        <taxon>Panagrolaimoidea</taxon>
        <taxon>Panagrolaimidae</taxon>
        <taxon>Panagrolaimus</taxon>
    </lineage>
</organism>
<dbReference type="Proteomes" id="UP000887576">
    <property type="component" value="Unplaced"/>
</dbReference>
<evidence type="ECO:0000313" key="2">
    <source>
        <dbReference type="WBParaSite" id="JU765_v2.g7143.t1"/>
    </source>
</evidence>
<proteinExistence type="predicted"/>
<name>A0AC34RID0_9BILA</name>
<dbReference type="WBParaSite" id="JU765_v2.g7143.t1">
    <property type="protein sequence ID" value="JU765_v2.g7143.t1"/>
    <property type="gene ID" value="JU765_v2.g7143"/>
</dbReference>
<reference evidence="2" key="1">
    <citation type="submission" date="2022-11" db="UniProtKB">
        <authorList>
            <consortium name="WormBaseParasite"/>
        </authorList>
    </citation>
    <scope>IDENTIFICATION</scope>
</reference>
<evidence type="ECO:0000313" key="1">
    <source>
        <dbReference type="Proteomes" id="UP000887576"/>
    </source>
</evidence>
<sequence length="201" mass="23308">MWYSEIKDVNYGNLEANTSCYHFTQLVWQNSRKLGIGIAISSSGMCYVVANFDPPGNVLTQFNENVLPPRTGIGKTEEMVKQPQTDNEEDHHENHYINKLFQNNENDFDTLFEMFKNINLNSNLAVNAKLGNMCLMSNRGTTMMEENMEDIMYKMLENAQIKPMFSLELPLSHHSEMNTNFMKKETDGKIVITKWFHYQSN</sequence>